<evidence type="ECO:0000313" key="13">
    <source>
        <dbReference type="Proteomes" id="UP000218899"/>
    </source>
</evidence>
<dbReference type="GO" id="GO:0008270">
    <property type="term" value="F:zinc ion binding"/>
    <property type="evidence" value="ECO:0007669"/>
    <property type="project" value="UniProtKB-KW"/>
</dbReference>
<feature type="active site" evidence="9">
    <location>
        <position position="31"/>
    </location>
</feature>
<proteinExistence type="inferred from homology"/>
<evidence type="ECO:0000256" key="6">
    <source>
        <dbReference type="ARBA" id="ARBA00022833"/>
    </source>
</evidence>
<dbReference type="PANTHER" id="PTHR42959:SF1">
    <property type="entry name" value="CARBAMOYLTRANSFERASE HYPF"/>
    <property type="match status" value="1"/>
</dbReference>
<keyword evidence="3" id="KW-0436">Ligase</keyword>
<dbReference type="InterPro" id="IPR006070">
    <property type="entry name" value="Sua5-like_dom"/>
</dbReference>
<dbReference type="PROSITE" id="PS51160">
    <property type="entry name" value="ACYLPHOSPHATASE_3"/>
    <property type="match status" value="1"/>
</dbReference>
<evidence type="ECO:0000256" key="4">
    <source>
        <dbReference type="ARBA" id="ARBA00022723"/>
    </source>
</evidence>
<dbReference type="GO" id="GO:0051604">
    <property type="term" value="P:protein maturation"/>
    <property type="evidence" value="ECO:0007669"/>
    <property type="project" value="TreeGrafter"/>
</dbReference>
<comment type="catalytic activity">
    <reaction evidence="7 8">
        <text>C-terminal L-cysteinyl-[HypE protein] + carbamoyl phosphate + ATP + H2O = C-terminal S-carboxamide-L-cysteinyl-[HypE protein] + AMP + phosphate + diphosphate + H(+)</text>
        <dbReference type="Rhea" id="RHEA:55636"/>
        <dbReference type="Rhea" id="RHEA-COMP:14247"/>
        <dbReference type="Rhea" id="RHEA-COMP:14392"/>
        <dbReference type="ChEBI" id="CHEBI:15377"/>
        <dbReference type="ChEBI" id="CHEBI:15378"/>
        <dbReference type="ChEBI" id="CHEBI:30616"/>
        <dbReference type="ChEBI" id="CHEBI:33019"/>
        <dbReference type="ChEBI" id="CHEBI:43474"/>
        <dbReference type="ChEBI" id="CHEBI:58228"/>
        <dbReference type="ChEBI" id="CHEBI:76913"/>
        <dbReference type="ChEBI" id="CHEBI:139126"/>
        <dbReference type="ChEBI" id="CHEBI:456215"/>
    </reaction>
</comment>
<dbReference type="Proteomes" id="UP000218899">
    <property type="component" value="Chromosome"/>
</dbReference>
<dbReference type="EC" id="6.2.-.-" evidence="8"/>
<evidence type="ECO:0000256" key="5">
    <source>
        <dbReference type="ARBA" id="ARBA00022771"/>
    </source>
</evidence>
<dbReference type="Gene3D" id="3.30.420.360">
    <property type="match status" value="1"/>
</dbReference>
<evidence type="ECO:0000259" key="10">
    <source>
        <dbReference type="PROSITE" id="PS51160"/>
    </source>
</evidence>
<dbReference type="InterPro" id="IPR017968">
    <property type="entry name" value="Acylphosphatase_CS"/>
</dbReference>
<sequence>MREPPPSLPTPGVTETRRWLVAGRVQGVGFRPFVHRLARAHELTGWVQNRMGQVEIVGQGTGPRLDAFARALLAEAPPLARPRVVRMEPIDAGALVDFEIRASEARGAAAVHVPPDYYACPDCVREMRDPNDRRYRYPFINCTQCGPRYTLIARLPYDRPNTSMAGFALCPECRREYEDPLDRRFHAEPVACPTCGPRLRFRESGADSSIDEPGAAFDAALRALQDGRILAVKGVGGYHLMCDARSEQAVARLRRRKPRPHKPLAVMFPPAGADGLDALRRCTRPEPAELALLGAPMRPIVLVRKRPDLGLADAIAPGLAEIGAFLPYSPLHHLLLQDFGEPLVATSANVSGEPVLTDSRDVESRLAHVADGFLHHDRDIVRPADDPVYRVIAGEPRPLRLGRGIAPLELDLPFRLARPVLATGGHMKNAVALAWDERVVVSPHIGDLGTPRSLAVFEQVLADLQALYGVRAERVVHDAHPYYASTRWARRSGLPAVAVFHHRAHAAALAAEHPRVARWLVFTWDGVGYGEDGTLWGGEALLGAPGRWRRVASFRPFRLPGGEKAGREPWRSAAALSWETGAEWPALPEDAGLLHAAWCKGLNTPSTSAVGRLFDAAAAFTGLNLRSSFEGQGPMMLEAAATDADALPLPLIRDADGLPRTDWAALVPMLLDATRPVAERAGRFHASLARALVDQALRVREEHGNFAVGLTGGVFQNRRLAELAARALEAHGFDAHLPERTPCNDGGLCYGQVIEAADQRFS</sequence>
<keyword evidence="13" id="KW-1185">Reference proteome</keyword>
<dbReference type="InterPro" id="IPR011125">
    <property type="entry name" value="Znf_HypF"/>
</dbReference>
<dbReference type="Pfam" id="PF00708">
    <property type="entry name" value="Acylphosphatase"/>
    <property type="match status" value="1"/>
</dbReference>
<dbReference type="GO" id="GO:0003725">
    <property type="term" value="F:double-stranded RNA binding"/>
    <property type="evidence" value="ECO:0007669"/>
    <property type="project" value="InterPro"/>
</dbReference>
<evidence type="ECO:0000256" key="8">
    <source>
        <dbReference type="PIRNR" id="PIRNR006256"/>
    </source>
</evidence>
<name>A0A1B4VC54_9GAMM</name>
<evidence type="ECO:0000256" key="2">
    <source>
        <dbReference type="ARBA" id="ARBA00008097"/>
    </source>
</evidence>
<keyword evidence="4" id="KW-0479">Metal-binding</keyword>
<dbReference type="SUPFAM" id="SSF54975">
    <property type="entry name" value="Acylphosphatase/BLUF domain-like"/>
    <property type="match status" value="1"/>
</dbReference>
<dbReference type="RefSeq" id="WP_096461223.1">
    <property type="nucleotide sequence ID" value="NZ_AP014936.1"/>
</dbReference>
<dbReference type="InterPro" id="IPR001792">
    <property type="entry name" value="Acylphosphatase-like_dom"/>
</dbReference>
<evidence type="ECO:0000256" key="9">
    <source>
        <dbReference type="PROSITE-ProRule" id="PRU00520"/>
    </source>
</evidence>
<comment type="catalytic activity">
    <reaction evidence="9">
        <text>an acyl phosphate + H2O = a carboxylate + phosphate + H(+)</text>
        <dbReference type="Rhea" id="RHEA:14965"/>
        <dbReference type="ChEBI" id="CHEBI:15377"/>
        <dbReference type="ChEBI" id="CHEBI:15378"/>
        <dbReference type="ChEBI" id="CHEBI:29067"/>
        <dbReference type="ChEBI" id="CHEBI:43474"/>
        <dbReference type="ChEBI" id="CHEBI:59918"/>
        <dbReference type="EC" id="3.6.1.7"/>
    </reaction>
</comment>
<dbReference type="Pfam" id="PF01300">
    <property type="entry name" value="Sua5_yciO_yrdC"/>
    <property type="match status" value="1"/>
</dbReference>
<dbReference type="PIRSF" id="PIRSF006256">
    <property type="entry name" value="CMPcnvr_hdrg_mat"/>
    <property type="match status" value="1"/>
</dbReference>
<evidence type="ECO:0000256" key="1">
    <source>
        <dbReference type="ARBA" id="ARBA00004711"/>
    </source>
</evidence>
<organism evidence="12 13">
    <name type="scientific">Sulfurifustis variabilis</name>
    <dbReference type="NCBI Taxonomy" id="1675686"/>
    <lineage>
        <taxon>Bacteria</taxon>
        <taxon>Pseudomonadati</taxon>
        <taxon>Pseudomonadota</taxon>
        <taxon>Gammaproteobacteria</taxon>
        <taxon>Acidiferrobacterales</taxon>
        <taxon>Acidiferrobacteraceae</taxon>
        <taxon>Sulfurifustis</taxon>
    </lineage>
</organism>
<dbReference type="Pfam" id="PF17788">
    <property type="entry name" value="HypF_C"/>
    <property type="match status" value="1"/>
</dbReference>
<dbReference type="PROSITE" id="PS51163">
    <property type="entry name" value="YRDC"/>
    <property type="match status" value="1"/>
</dbReference>
<dbReference type="GO" id="GO:0003998">
    <property type="term" value="F:acylphosphatase activity"/>
    <property type="evidence" value="ECO:0007669"/>
    <property type="project" value="UniProtKB-EC"/>
</dbReference>
<dbReference type="Pfam" id="PF22521">
    <property type="entry name" value="HypF_C_2"/>
    <property type="match status" value="1"/>
</dbReference>
<dbReference type="EMBL" id="AP014936">
    <property type="protein sequence ID" value="BAU48741.1"/>
    <property type="molecule type" value="Genomic_DNA"/>
</dbReference>
<dbReference type="GO" id="GO:0016743">
    <property type="term" value="F:carboxyl- or carbamoyltransferase activity"/>
    <property type="evidence" value="ECO:0007669"/>
    <property type="project" value="UniProtKB-UniRule"/>
</dbReference>
<dbReference type="SUPFAM" id="SSF55821">
    <property type="entry name" value="YrdC/RibB"/>
    <property type="match status" value="1"/>
</dbReference>
<protein>
    <recommendedName>
        <fullName evidence="8">Carbamoyltransferase HypF</fullName>
        <ecNumber evidence="8">6.2.-.-</ecNumber>
    </recommendedName>
</protein>
<feature type="active site" evidence="9">
    <location>
        <position position="49"/>
    </location>
</feature>
<dbReference type="GO" id="GO:0016874">
    <property type="term" value="F:ligase activity"/>
    <property type="evidence" value="ECO:0007669"/>
    <property type="project" value="UniProtKB-UniRule"/>
</dbReference>
<dbReference type="AlphaFoldDB" id="A0A1B4VC54"/>
<evidence type="ECO:0000256" key="7">
    <source>
        <dbReference type="ARBA" id="ARBA00048220"/>
    </source>
</evidence>
<feature type="domain" description="YrdC-like" evidence="11">
    <location>
        <begin position="214"/>
        <end position="404"/>
    </location>
</feature>
<dbReference type="InterPro" id="IPR051060">
    <property type="entry name" value="Carbamoyltrans_HypF-like"/>
</dbReference>
<evidence type="ECO:0000259" key="11">
    <source>
        <dbReference type="PROSITE" id="PS51163"/>
    </source>
</evidence>
<feature type="domain" description="Acylphosphatase-like" evidence="10">
    <location>
        <begin position="16"/>
        <end position="102"/>
    </location>
</feature>
<keyword evidence="6" id="KW-0862">Zinc</keyword>
<dbReference type="InterPro" id="IPR017945">
    <property type="entry name" value="DHBP_synth_RibB-like_a/b_dom"/>
</dbReference>
<dbReference type="Pfam" id="PF07503">
    <property type="entry name" value="zf-HYPF"/>
    <property type="match status" value="2"/>
</dbReference>
<dbReference type="Gene3D" id="3.30.110.120">
    <property type="match status" value="1"/>
</dbReference>
<dbReference type="InterPro" id="IPR055128">
    <property type="entry name" value="HypF_C_2"/>
</dbReference>
<accession>A0A1B4VC54</accession>
<comment type="similarity">
    <text evidence="2 8">Belongs to the carbamoyltransferase HypF family.</text>
</comment>
<reference evidence="12 13" key="1">
    <citation type="submission" date="2015-08" db="EMBL/GenBank/DDBJ databases">
        <title>Complete genome sequence of Sulfurifustis variabilis.</title>
        <authorList>
            <person name="Miura A."/>
            <person name="Kojima H."/>
            <person name="Fukui M."/>
        </authorList>
    </citation>
    <scope>NUCLEOTIDE SEQUENCE [LARGE SCALE GENOMIC DNA]</scope>
    <source>
        <strain evidence="13">skN76</strain>
    </source>
</reference>
<comment type="function">
    <text evidence="8">Involved in the maturation of [NiFe] hydrogenases. Along with HypE, it catalyzes the synthesis of the CN ligands of the active site iron of [NiFe]-hydrogenases. HypF functions as a carbamoyl transferase using carbamoylphosphate as a substrate and transferring the carboxamido moiety in an ATP-dependent reaction to the thiolate of the C-terminal cysteine of HypE yielding a protein-S-carboxamide.</text>
</comment>
<dbReference type="KEGG" id="sva:SVA_2191"/>
<dbReference type="PANTHER" id="PTHR42959">
    <property type="entry name" value="CARBAMOYLTRANSFERASE"/>
    <property type="match status" value="1"/>
</dbReference>
<dbReference type="InterPro" id="IPR036046">
    <property type="entry name" value="Acylphosphatase-like_dom_sf"/>
</dbReference>
<dbReference type="NCBIfam" id="TIGR00143">
    <property type="entry name" value="hypF"/>
    <property type="match status" value="1"/>
</dbReference>
<dbReference type="OrthoDB" id="9808093at2"/>
<dbReference type="PROSITE" id="PS00150">
    <property type="entry name" value="ACYLPHOSPHATASE_1"/>
    <property type="match status" value="1"/>
</dbReference>
<dbReference type="InterPro" id="IPR004421">
    <property type="entry name" value="Carbamoyltransferase_HypF"/>
</dbReference>
<dbReference type="UniPathway" id="UPA00335"/>
<dbReference type="Gene3D" id="3.30.420.40">
    <property type="match status" value="1"/>
</dbReference>
<keyword evidence="5" id="KW-0863">Zinc-finger</keyword>
<dbReference type="Gene3D" id="3.90.870.50">
    <property type="match status" value="1"/>
</dbReference>
<keyword evidence="9" id="KW-0378">Hydrolase</keyword>
<dbReference type="InterPro" id="IPR041440">
    <property type="entry name" value="HypF_C"/>
</dbReference>
<evidence type="ECO:0000313" key="12">
    <source>
        <dbReference type="EMBL" id="BAU48741.1"/>
    </source>
</evidence>
<gene>
    <name evidence="12" type="ORF">SVA_2191</name>
</gene>
<comment type="pathway">
    <text evidence="1 8">Protein modification; [NiFe] hydrogenase maturation.</text>
</comment>
<evidence type="ECO:0000256" key="3">
    <source>
        <dbReference type="ARBA" id="ARBA00022598"/>
    </source>
</evidence>